<dbReference type="FunFam" id="3.90.550.10:FF:000075">
    <property type="entry name" value="Probable UDP-N-acetylglucosamine pyrophosphorylase"/>
    <property type="match status" value="1"/>
</dbReference>
<evidence type="ECO:0000256" key="5">
    <source>
        <dbReference type="ARBA" id="ARBA00022695"/>
    </source>
</evidence>
<dbReference type="PANTHER" id="PTHR11952:SF2">
    <property type="entry name" value="LD24639P"/>
    <property type="match status" value="1"/>
</dbReference>
<sequence>MSDISEIKSLLLKHDQAHILRFWDRLSDNEREELCQDVRETNIPEVCSYFKRASDSMTDSQEKLDDRLKPIPSHLYGAVSRTPAELLATYEHEGLLQISEGRVGVLLMAGGQGTRLGSSNPKGMYDVGLPSHKSLYQIQAERIRRLTRLAKEKTGKEGRITWIIMTSEHTMEPTLNFFQKHKYFGLDKNDVILFEQGLLPCFTFDGKIILDKQHKISRAPDGNGGLYRALRDRKILDEIENRGIQYLHAHSVDNILVKVADPVFIGYCVKKGADCAAKVVQKSSPTEALGVVCNVDGKYQVVEYSEITLKTAEMRNNDGSLTFRAGNICNHFFTADFLKKIANKHERELKLHVAKKKIPYVDCDGNLCIPEKPNGIKMEKFVFDVFPFSSNLVVWEVNREDEFSALKNADSAGKDCPSTARNDIYSLHERFIREAGGDFSCNETIVCEISPLVSYAGEGLEKVVGGQVFKSPLHLKSDDENCFTNGNSH</sequence>
<proteinExistence type="evidence at transcript level"/>
<dbReference type="AlphaFoldDB" id="A0A1S6J0Z1"/>
<dbReference type="InterPro" id="IPR039741">
    <property type="entry name" value="UDP-sugar_pyrophosphorylase"/>
</dbReference>
<dbReference type="InterPro" id="IPR002618">
    <property type="entry name" value="UDPGP_fam"/>
</dbReference>
<protein>
    <recommendedName>
        <fullName evidence="3">UDP-N-acetylglucosamine diphosphorylase</fullName>
        <ecNumber evidence="3">2.7.7.23</ecNumber>
    </recommendedName>
</protein>
<dbReference type="GO" id="GO:0003977">
    <property type="term" value="F:UDP-N-acetylglucosamine diphosphorylase activity"/>
    <property type="evidence" value="ECO:0007669"/>
    <property type="project" value="UniProtKB-EC"/>
</dbReference>
<name>A0A1S6J0Z1_SOGFU</name>
<dbReference type="PANTHER" id="PTHR11952">
    <property type="entry name" value="UDP- GLUCOSE PYROPHOSPHORYLASE"/>
    <property type="match status" value="1"/>
</dbReference>
<dbReference type="SUPFAM" id="SSF53448">
    <property type="entry name" value="Nucleotide-diphospho-sugar transferases"/>
    <property type="match status" value="1"/>
</dbReference>
<dbReference type="Pfam" id="PF01704">
    <property type="entry name" value="UDPGP"/>
    <property type="match status" value="1"/>
</dbReference>
<accession>A0A1S6J0Z1</accession>
<comment type="catalytic activity">
    <reaction evidence="6">
        <text>N-acetyl-alpha-D-glucosamine 1-phosphate + UTP + H(+) = UDP-N-acetyl-alpha-D-glucosamine + diphosphate</text>
        <dbReference type="Rhea" id="RHEA:13509"/>
        <dbReference type="ChEBI" id="CHEBI:15378"/>
        <dbReference type="ChEBI" id="CHEBI:33019"/>
        <dbReference type="ChEBI" id="CHEBI:46398"/>
        <dbReference type="ChEBI" id="CHEBI:57705"/>
        <dbReference type="ChEBI" id="CHEBI:57776"/>
        <dbReference type="EC" id="2.7.7.23"/>
    </reaction>
</comment>
<dbReference type="EC" id="2.7.7.23" evidence="3"/>
<evidence type="ECO:0000313" key="7">
    <source>
        <dbReference type="EMBL" id="AQS60688.1"/>
    </source>
</evidence>
<comment type="similarity">
    <text evidence="2">Belongs to the UDPGP type 1 family.</text>
</comment>
<organism evidence="7">
    <name type="scientific">Sogatella furcifera</name>
    <name type="common">White-backed planthopper</name>
    <dbReference type="NCBI Taxonomy" id="113103"/>
    <lineage>
        <taxon>Eukaryota</taxon>
        <taxon>Metazoa</taxon>
        <taxon>Ecdysozoa</taxon>
        <taxon>Arthropoda</taxon>
        <taxon>Hexapoda</taxon>
        <taxon>Insecta</taxon>
        <taxon>Pterygota</taxon>
        <taxon>Neoptera</taxon>
        <taxon>Paraneoptera</taxon>
        <taxon>Hemiptera</taxon>
        <taxon>Auchenorrhyncha</taxon>
        <taxon>Fulgoroidea</taxon>
        <taxon>Delphacidae</taxon>
        <taxon>Delphacinae</taxon>
        <taxon>Sogatella</taxon>
    </lineage>
</organism>
<evidence type="ECO:0000256" key="1">
    <source>
        <dbReference type="ARBA" id="ARBA00005208"/>
    </source>
</evidence>
<evidence type="ECO:0000256" key="2">
    <source>
        <dbReference type="ARBA" id="ARBA00010401"/>
    </source>
</evidence>
<evidence type="ECO:0000256" key="3">
    <source>
        <dbReference type="ARBA" id="ARBA00012457"/>
    </source>
</evidence>
<dbReference type="GO" id="GO:0006048">
    <property type="term" value="P:UDP-N-acetylglucosamine biosynthetic process"/>
    <property type="evidence" value="ECO:0007669"/>
    <property type="project" value="TreeGrafter"/>
</dbReference>
<evidence type="ECO:0000256" key="4">
    <source>
        <dbReference type="ARBA" id="ARBA00022679"/>
    </source>
</evidence>
<keyword evidence="5" id="KW-0548">Nucleotidyltransferase</keyword>
<dbReference type="CDD" id="cd04193">
    <property type="entry name" value="UDPGlcNAc_PPase"/>
    <property type="match status" value="1"/>
</dbReference>
<dbReference type="EMBL" id="KU764442">
    <property type="protein sequence ID" value="AQS60688.1"/>
    <property type="molecule type" value="mRNA"/>
</dbReference>
<dbReference type="InterPro" id="IPR029044">
    <property type="entry name" value="Nucleotide-diphossugar_trans"/>
</dbReference>
<keyword evidence="4" id="KW-0808">Transferase</keyword>
<reference evidence="7" key="1">
    <citation type="journal article" date="2016" name="PLoS ONE">
        <title>Transcriptomic and Expression Analysis of the Salivary Glands in White-Backed Planthoppers, Sogatella furcifera.</title>
        <authorList>
            <person name="Li Z."/>
            <person name="An X.K."/>
            <person name="Liu Y.D."/>
            <person name="Hou M.L."/>
        </authorList>
    </citation>
    <scope>NUCLEOTIDE SEQUENCE</scope>
</reference>
<evidence type="ECO:0000256" key="6">
    <source>
        <dbReference type="ARBA" id="ARBA00048493"/>
    </source>
</evidence>
<dbReference type="Gene3D" id="3.90.550.10">
    <property type="entry name" value="Spore Coat Polysaccharide Biosynthesis Protein SpsA, Chain A"/>
    <property type="match status" value="1"/>
</dbReference>
<comment type="pathway">
    <text evidence="1">Nucleotide-sugar biosynthesis; UDP-N-acetyl-alpha-D-glucosamine biosynthesis; UDP-N-acetyl-alpha-D-glucosamine from N-acetyl-alpha-D-glucosamine 1-phosphate: step 1/1.</text>
</comment>